<evidence type="ECO:0000313" key="11">
    <source>
        <dbReference type="Proteomes" id="UP001299970"/>
    </source>
</evidence>
<comment type="subcellular location">
    <subcellularLocation>
        <location evidence="1 7">Cell membrane</location>
        <topology evidence="1 7">Multi-pass membrane protein</topology>
    </subcellularLocation>
</comment>
<dbReference type="InterPro" id="IPR000515">
    <property type="entry name" value="MetI-like"/>
</dbReference>
<dbReference type="RefSeq" id="WP_241034232.1">
    <property type="nucleotide sequence ID" value="NZ_BAAAJF010000034.1"/>
</dbReference>
<dbReference type="Gene3D" id="1.10.3720.10">
    <property type="entry name" value="MetI-like"/>
    <property type="match status" value="1"/>
</dbReference>
<dbReference type="PANTHER" id="PTHR43744">
    <property type="entry name" value="ABC TRANSPORTER PERMEASE PROTEIN MG189-RELATED-RELATED"/>
    <property type="match status" value="1"/>
</dbReference>
<dbReference type="CDD" id="cd06261">
    <property type="entry name" value="TM_PBP2"/>
    <property type="match status" value="1"/>
</dbReference>
<accession>A0ABS9T6S0</accession>
<feature type="transmembrane region" description="Helical" evidence="7">
    <location>
        <begin position="133"/>
        <end position="158"/>
    </location>
</feature>
<dbReference type="InterPro" id="IPR035906">
    <property type="entry name" value="MetI-like_sf"/>
</dbReference>
<comment type="similarity">
    <text evidence="7">Belongs to the binding-protein-dependent transport system permease family.</text>
</comment>
<feature type="transmembrane region" description="Helical" evidence="7">
    <location>
        <begin position="164"/>
        <end position="185"/>
    </location>
</feature>
<gene>
    <name evidence="10" type="ORF">MMF94_00790</name>
</gene>
<dbReference type="PROSITE" id="PS50928">
    <property type="entry name" value="ABC_TM1"/>
    <property type="match status" value="1"/>
</dbReference>
<keyword evidence="3" id="KW-1003">Cell membrane</keyword>
<dbReference type="Proteomes" id="UP001299970">
    <property type="component" value="Unassembled WGS sequence"/>
</dbReference>
<keyword evidence="2 7" id="KW-0813">Transport</keyword>
<comment type="caution">
    <text evidence="10">The sequence shown here is derived from an EMBL/GenBank/DDBJ whole genome shotgun (WGS) entry which is preliminary data.</text>
</comment>
<dbReference type="SUPFAM" id="SSF161098">
    <property type="entry name" value="MetI-like"/>
    <property type="match status" value="1"/>
</dbReference>
<feature type="transmembrane region" description="Helical" evidence="7">
    <location>
        <begin position="206"/>
        <end position="228"/>
    </location>
</feature>
<evidence type="ECO:0000256" key="6">
    <source>
        <dbReference type="ARBA" id="ARBA00023136"/>
    </source>
</evidence>
<evidence type="ECO:0000259" key="9">
    <source>
        <dbReference type="PROSITE" id="PS50928"/>
    </source>
</evidence>
<evidence type="ECO:0000313" key="10">
    <source>
        <dbReference type="EMBL" id="MCH6164201.1"/>
    </source>
</evidence>
<evidence type="ECO:0000256" key="3">
    <source>
        <dbReference type="ARBA" id="ARBA00022475"/>
    </source>
</evidence>
<evidence type="ECO:0000256" key="1">
    <source>
        <dbReference type="ARBA" id="ARBA00004651"/>
    </source>
</evidence>
<keyword evidence="4 7" id="KW-0812">Transmembrane</keyword>
<organism evidence="10 11">
    <name type="scientific">Pseudonocardia alaniniphila</name>
    <dbReference type="NCBI Taxonomy" id="75291"/>
    <lineage>
        <taxon>Bacteria</taxon>
        <taxon>Bacillati</taxon>
        <taxon>Actinomycetota</taxon>
        <taxon>Actinomycetes</taxon>
        <taxon>Pseudonocardiales</taxon>
        <taxon>Pseudonocardiaceae</taxon>
        <taxon>Pseudonocardia</taxon>
    </lineage>
</organism>
<name>A0ABS9T6S0_9PSEU</name>
<evidence type="ECO:0000256" key="2">
    <source>
        <dbReference type="ARBA" id="ARBA00022448"/>
    </source>
</evidence>
<keyword evidence="11" id="KW-1185">Reference proteome</keyword>
<evidence type="ECO:0000256" key="4">
    <source>
        <dbReference type="ARBA" id="ARBA00022692"/>
    </source>
</evidence>
<protein>
    <submittedName>
        <fullName evidence="10">Carbohydrate ABC transporter permease</fullName>
    </submittedName>
</protein>
<feature type="transmembrane region" description="Helical" evidence="7">
    <location>
        <begin position="264"/>
        <end position="285"/>
    </location>
</feature>
<proteinExistence type="inferred from homology"/>
<reference evidence="10 11" key="1">
    <citation type="submission" date="2022-03" db="EMBL/GenBank/DDBJ databases">
        <title>Pseudonocardia alaer sp. nov., a novel actinomycete isolated from reed forest soil.</title>
        <authorList>
            <person name="Wang L."/>
        </authorList>
    </citation>
    <scope>NUCLEOTIDE SEQUENCE [LARGE SCALE GENOMIC DNA]</scope>
    <source>
        <strain evidence="10 11">Y-16303</strain>
    </source>
</reference>
<keyword evidence="5 7" id="KW-1133">Transmembrane helix</keyword>
<evidence type="ECO:0000256" key="7">
    <source>
        <dbReference type="RuleBase" id="RU363032"/>
    </source>
</evidence>
<feature type="compositionally biased region" description="Basic residues" evidence="8">
    <location>
        <begin position="21"/>
        <end position="30"/>
    </location>
</feature>
<evidence type="ECO:0000256" key="8">
    <source>
        <dbReference type="SAM" id="MobiDB-lite"/>
    </source>
</evidence>
<evidence type="ECO:0000256" key="5">
    <source>
        <dbReference type="ARBA" id="ARBA00022989"/>
    </source>
</evidence>
<feature type="region of interest" description="Disordered" evidence="8">
    <location>
        <begin position="1"/>
        <end position="30"/>
    </location>
</feature>
<keyword evidence="6 7" id="KW-0472">Membrane</keyword>
<sequence>MTAETLPRGPAGLAEVDTGRRPARTPRRRTTPRAVLSQVLLTAVLVLFLMPFVWMIASALKPPAEVFGSGAGLIGSEIRWSNFAEAWSYLPFGRFMLNGLFVAVTGTVVVCVTSVLSAYAFARLRFRFRDRLFLVYLGTLMVPQEVTVVPMFILMQQFGWVDSYAALILPWAFTAFGTFLLRQFFLSIPSELEEAATIDGAGKLRILLQVVVPIAKPAVAVLAAFTFINYWNSFLWPLIIVNSREMATVPLGLNLFLSQNGNQWHLLMAASAISMLPTVVMVVLLQRHLVRGIALSGLGGR</sequence>
<feature type="domain" description="ABC transmembrane type-1" evidence="9">
    <location>
        <begin position="96"/>
        <end position="285"/>
    </location>
</feature>
<dbReference type="EMBL" id="JAKXMK010000001">
    <property type="protein sequence ID" value="MCH6164201.1"/>
    <property type="molecule type" value="Genomic_DNA"/>
</dbReference>
<feature type="transmembrane region" description="Helical" evidence="7">
    <location>
        <begin position="95"/>
        <end position="121"/>
    </location>
</feature>
<dbReference type="Pfam" id="PF00528">
    <property type="entry name" value="BPD_transp_1"/>
    <property type="match status" value="1"/>
</dbReference>
<dbReference type="PANTHER" id="PTHR43744:SF12">
    <property type="entry name" value="ABC TRANSPORTER PERMEASE PROTEIN MG189-RELATED"/>
    <property type="match status" value="1"/>
</dbReference>
<feature type="transmembrane region" description="Helical" evidence="7">
    <location>
        <begin position="34"/>
        <end position="57"/>
    </location>
</feature>